<dbReference type="Pfam" id="PF00691">
    <property type="entry name" value="OmpA"/>
    <property type="match status" value="1"/>
</dbReference>
<feature type="chain" id="PRO_5002031986" evidence="4">
    <location>
        <begin position="19"/>
        <end position="166"/>
    </location>
</feature>
<dbReference type="GO" id="GO:0009279">
    <property type="term" value="C:cell outer membrane"/>
    <property type="evidence" value="ECO:0007669"/>
    <property type="project" value="UniProtKB-SubCell"/>
</dbReference>
<dbReference type="InterPro" id="IPR006665">
    <property type="entry name" value="OmpA-like"/>
</dbReference>
<dbReference type="KEGG" id="sphk:SKP52_03200"/>
<evidence type="ECO:0000256" key="3">
    <source>
        <dbReference type="PROSITE-ProRule" id="PRU00473"/>
    </source>
</evidence>
<accession>A0A0A7PC81</accession>
<dbReference type="InterPro" id="IPR006664">
    <property type="entry name" value="OMP_bac"/>
</dbReference>
<name>A0A0A7PC81_9SPHN</name>
<keyword evidence="2 3" id="KW-0472">Membrane</keyword>
<gene>
    <name evidence="6" type="ORF">SKP52_03200</name>
</gene>
<dbReference type="EMBL" id="CP009122">
    <property type="protein sequence ID" value="AJA07569.1"/>
    <property type="molecule type" value="Genomic_DNA"/>
</dbReference>
<dbReference type="PROSITE" id="PS51123">
    <property type="entry name" value="OMPA_2"/>
    <property type="match status" value="1"/>
</dbReference>
<evidence type="ECO:0000256" key="1">
    <source>
        <dbReference type="ARBA" id="ARBA00004442"/>
    </source>
</evidence>
<dbReference type="InterPro" id="IPR050330">
    <property type="entry name" value="Bact_OuterMem_StrucFunc"/>
</dbReference>
<dbReference type="OrthoDB" id="9782229at2"/>
<protein>
    <submittedName>
        <fullName evidence="6">OmpA/MotB protein</fullName>
    </submittedName>
</protein>
<comment type="subcellular location">
    <subcellularLocation>
        <location evidence="1">Cell outer membrane</location>
    </subcellularLocation>
</comment>
<organism evidence="6 7">
    <name type="scientific">Sphingopyxis fribergensis</name>
    <dbReference type="NCBI Taxonomy" id="1515612"/>
    <lineage>
        <taxon>Bacteria</taxon>
        <taxon>Pseudomonadati</taxon>
        <taxon>Pseudomonadota</taxon>
        <taxon>Alphaproteobacteria</taxon>
        <taxon>Sphingomonadales</taxon>
        <taxon>Sphingomonadaceae</taxon>
        <taxon>Sphingopyxis</taxon>
    </lineage>
</organism>
<dbReference type="Proteomes" id="UP000030907">
    <property type="component" value="Chromosome"/>
</dbReference>
<evidence type="ECO:0000256" key="2">
    <source>
        <dbReference type="ARBA" id="ARBA00023136"/>
    </source>
</evidence>
<dbReference type="AlphaFoldDB" id="A0A0A7PC81"/>
<dbReference type="PANTHER" id="PTHR30329:SF17">
    <property type="entry name" value="LIPOPROTEIN YFIB-RELATED"/>
    <property type="match status" value="1"/>
</dbReference>
<evidence type="ECO:0000259" key="5">
    <source>
        <dbReference type="PROSITE" id="PS51123"/>
    </source>
</evidence>
<dbReference type="PROSITE" id="PS51257">
    <property type="entry name" value="PROKAR_LIPOPROTEIN"/>
    <property type="match status" value="1"/>
</dbReference>
<dbReference type="HOGENOM" id="CLU_016890_12_3_5"/>
<keyword evidence="7" id="KW-1185">Reference proteome</keyword>
<dbReference type="InterPro" id="IPR036737">
    <property type="entry name" value="OmpA-like_sf"/>
</dbReference>
<dbReference type="STRING" id="1515612.SKP52_03200"/>
<evidence type="ECO:0000313" key="7">
    <source>
        <dbReference type="Proteomes" id="UP000030907"/>
    </source>
</evidence>
<evidence type="ECO:0000313" key="6">
    <source>
        <dbReference type="EMBL" id="AJA07569.1"/>
    </source>
</evidence>
<dbReference type="RefSeq" id="WP_052207759.1">
    <property type="nucleotide sequence ID" value="NZ_CP009122.1"/>
</dbReference>
<feature type="domain" description="OmpA-like" evidence="5">
    <location>
        <begin position="51"/>
        <end position="166"/>
    </location>
</feature>
<dbReference type="SUPFAM" id="SSF103088">
    <property type="entry name" value="OmpA-like"/>
    <property type="match status" value="1"/>
</dbReference>
<dbReference type="Gene3D" id="3.30.1330.60">
    <property type="entry name" value="OmpA-like domain"/>
    <property type="match status" value="1"/>
</dbReference>
<dbReference type="PRINTS" id="PR01021">
    <property type="entry name" value="OMPADOMAIN"/>
</dbReference>
<reference evidence="6 7" key="1">
    <citation type="journal article" date="2015" name="Int. J. Syst. Evol. Microbiol.">
        <title>Description of Sphingopyxis fribergensis sp. nov. - a soil bacterium with the ability to degrade styrene and phenylacetic acid.</title>
        <authorList>
            <person name="Oelschlagel M."/>
            <person name="Ruckert C."/>
            <person name="Kalinowski J."/>
            <person name="Schmidt G."/>
            <person name="Schlomann M."/>
            <person name="Tischler D."/>
        </authorList>
    </citation>
    <scope>NUCLEOTIDE SEQUENCE [LARGE SCALE GENOMIC DNA]</scope>
    <source>
        <strain evidence="6 7">Kp5.2</strain>
    </source>
</reference>
<feature type="signal peptide" evidence="4">
    <location>
        <begin position="1"/>
        <end position="18"/>
    </location>
</feature>
<dbReference type="CDD" id="cd07185">
    <property type="entry name" value="OmpA_C-like"/>
    <property type="match status" value="1"/>
</dbReference>
<proteinExistence type="predicted"/>
<dbReference type="PANTHER" id="PTHR30329">
    <property type="entry name" value="STATOR ELEMENT OF FLAGELLAR MOTOR COMPLEX"/>
    <property type="match status" value="1"/>
</dbReference>
<sequence length="166" mass="17528">MTLNFPRSLQTLFMIAFAALLAACQSVPPTTGFTPAQIAALKTEGFVETGAGWELTFNERLLFASNDATVDPDLRVRIAGLARNLTSVGITTARVEGHSDSTGASAYNLALSQARAQAVAIPLQAGGMRLSPDQIVGRGEAVPMSSNDSVEGRQDNRRVVVIVTPQ</sequence>
<evidence type="ECO:0000256" key="4">
    <source>
        <dbReference type="SAM" id="SignalP"/>
    </source>
</evidence>
<keyword evidence="4" id="KW-0732">Signal</keyword>